<keyword evidence="3 6" id="KW-0812">Transmembrane</keyword>
<keyword evidence="4 6" id="KW-1133">Transmembrane helix</keyword>
<reference evidence="7 8" key="1">
    <citation type="submission" date="2017-02" db="EMBL/GenBank/DDBJ databases">
        <authorList>
            <person name="Peterson S.W."/>
        </authorList>
    </citation>
    <scope>NUCLEOTIDE SEQUENCE [LARGE SCALE GENOMIC DNA]</scope>
    <source>
        <strain evidence="7 8">B Ar 00.02</strain>
    </source>
</reference>
<evidence type="ECO:0000256" key="3">
    <source>
        <dbReference type="ARBA" id="ARBA00022692"/>
    </source>
</evidence>
<keyword evidence="8" id="KW-1185">Reference proteome</keyword>
<organism evidence="7 8">
    <name type="scientific">Arthrobacter rhombi</name>
    <dbReference type="NCBI Taxonomy" id="71253"/>
    <lineage>
        <taxon>Bacteria</taxon>
        <taxon>Bacillati</taxon>
        <taxon>Actinomycetota</taxon>
        <taxon>Actinomycetes</taxon>
        <taxon>Micrococcales</taxon>
        <taxon>Micrococcaceae</taxon>
        <taxon>Arthrobacter</taxon>
    </lineage>
</organism>
<feature type="transmembrane region" description="Helical" evidence="6">
    <location>
        <begin position="152"/>
        <end position="171"/>
    </location>
</feature>
<evidence type="ECO:0000313" key="7">
    <source>
        <dbReference type="EMBL" id="SJM46412.1"/>
    </source>
</evidence>
<dbReference type="Pfam" id="PF01810">
    <property type="entry name" value="LysE"/>
    <property type="match status" value="1"/>
</dbReference>
<dbReference type="PANTHER" id="PTHR30086">
    <property type="entry name" value="ARGININE EXPORTER PROTEIN ARGO"/>
    <property type="match status" value="1"/>
</dbReference>
<evidence type="ECO:0000256" key="2">
    <source>
        <dbReference type="ARBA" id="ARBA00022475"/>
    </source>
</evidence>
<dbReference type="RefSeq" id="WP_086993861.1">
    <property type="nucleotide sequence ID" value="NZ_FUHW01000002.1"/>
</dbReference>
<protein>
    <submittedName>
        <fullName evidence="7">Transporter, LysE family</fullName>
    </submittedName>
</protein>
<dbReference type="GO" id="GO:0015171">
    <property type="term" value="F:amino acid transmembrane transporter activity"/>
    <property type="evidence" value="ECO:0007669"/>
    <property type="project" value="TreeGrafter"/>
</dbReference>
<gene>
    <name evidence="7" type="ORF">FM101_00475</name>
</gene>
<evidence type="ECO:0000256" key="1">
    <source>
        <dbReference type="ARBA" id="ARBA00004651"/>
    </source>
</evidence>
<name>A0A1R4ES16_9MICC</name>
<proteinExistence type="predicted"/>
<dbReference type="GO" id="GO:0005886">
    <property type="term" value="C:plasma membrane"/>
    <property type="evidence" value="ECO:0007669"/>
    <property type="project" value="UniProtKB-SubCell"/>
</dbReference>
<evidence type="ECO:0000313" key="8">
    <source>
        <dbReference type="Proteomes" id="UP000195913"/>
    </source>
</evidence>
<keyword evidence="2" id="KW-1003">Cell membrane</keyword>
<dbReference type="PANTHER" id="PTHR30086:SF20">
    <property type="entry name" value="ARGININE EXPORTER PROTEIN ARGO-RELATED"/>
    <property type="match status" value="1"/>
</dbReference>
<accession>A0A1R4ES16</accession>
<evidence type="ECO:0000256" key="6">
    <source>
        <dbReference type="SAM" id="Phobius"/>
    </source>
</evidence>
<feature type="transmembrane region" description="Helical" evidence="6">
    <location>
        <begin position="183"/>
        <end position="203"/>
    </location>
</feature>
<sequence>MDPQLILGFAAISVALALTPGADWAYAISSGLSGRRIAPAVGGLLSGFVLHTLLIVAGLAALVIAMPQLLATLTLIGAAYLIWLGFTTTRSWRDAGYASAAEGAQSPPGNGSSFLRGLGTSGTNPKALLLYLALIPQFIDLNAGLPAPVQTGILGISHVLVSAVVYTGVALGARRLLASRPAAARIVTLASGVIMLGLGALLLGEQVLTLTAE</sequence>
<feature type="transmembrane region" description="Helical" evidence="6">
    <location>
        <begin position="37"/>
        <end position="62"/>
    </location>
</feature>
<comment type="subcellular location">
    <subcellularLocation>
        <location evidence="1">Cell membrane</location>
        <topology evidence="1">Multi-pass membrane protein</topology>
    </subcellularLocation>
</comment>
<dbReference type="Proteomes" id="UP000195913">
    <property type="component" value="Unassembled WGS sequence"/>
</dbReference>
<evidence type="ECO:0000256" key="4">
    <source>
        <dbReference type="ARBA" id="ARBA00022989"/>
    </source>
</evidence>
<evidence type="ECO:0000256" key="5">
    <source>
        <dbReference type="ARBA" id="ARBA00023136"/>
    </source>
</evidence>
<feature type="transmembrane region" description="Helical" evidence="6">
    <location>
        <begin position="69"/>
        <end position="86"/>
    </location>
</feature>
<dbReference type="AlphaFoldDB" id="A0A1R4ES16"/>
<dbReference type="InterPro" id="IPR001123">
    <property type="entry name" value="LeuE-type"/>
</dbReference>
<dbReference type="EMBL" id="FUHW01000002">
    <property type="protein sequence ID" value="SJM46412.1"/>
    <property type="molecule type" value="Genomic_DNA"/>
</dbReference>
<keyword evidence="5 6" id="KW-0472">Membrane</keyword>